<evidence type="ECO:0000313" key="2">
    <source>
        <dbReference type="EMBL" id="GLW72098.1"/>
    </source>
</evidence>
<dbReference type="EMBL" id="BSSA01000015">
    <property type="protein sequence ID" value="GLW72098.1"/>
    <property type="molecule type" value="Genomic_DNA"/>
</dbReference>
<reference evidence="2" key="1">
    <citation type="submission" date="2023-02" db="EMBL/GenBank/DDBJ databases">
        <title>Kitasatospora phosalacinea NBRC 14627.</title>
        <authorList>
            <person name="Ichikawa N."/>
            <person name="Sato H."/>
            <person name="Tonouchi N."/>
        </authorList>
    </citation>
    <scope>NUCLEOTIDE SEQUENCE</scope>
    <source>
        <strain evidence="2">NBRC 14627</strain>
    </source>
</reference>
<evidence type="ECO:0000256" key="1">
    <source>
        <dbReference type="SAM" id="MobiDB-lite"/>
    </source>
</evidence>
<comment type="caution">
    <text evidence="2">The sequence shown here is derived from an EMBL/GenBank/DDBJ whole genome shotgun (WGS) entry which is preliminary data.</text>
</comment>
<feature type="compositionally biased region" description="Polar residues" evidence="1">
    <location>
        <begin position="16"/>
        <end position="30"/>
    </location>
</feature>
<gene>
    <name evidence="2" type="ORF">Kpho02_43970</name>
</gene>
<dbReference type="AlphaFoldDB" id="A0A9W6QBY3"/>
<accession>A0A9W6QBY3</accession>
<dbReference type="Proteomes" id="UP001165041">
    <property type="component" value="Unassembled WGS sequence"/>
</dbReference>
<sequence length="60" mass="6021">MRASKAKSGIGAVFTQAGTSEVPTRSQRSPSPGRLCSVTGSTERGVAAPPAGMSSTVERA</sequence>
<dbReference type="RefSeq" id="WP_285737832.1">
    <property type="nucleotide sequence ID" value="NZ_BSSA01000015.1"/>
</dbReference>
<protein>
    <submittedName>
        <fullName evidence="2">Uncharacterized protein</fullName>
    </submittedName>
</protein>
<name>A0A9W6QBY3_9ACTN</name>
<feature type="region of interest" description="Disordered" evidence="1">
    <location>
        <begin position="1"/>
        <end position="60"/>
    </location>
</feature>
<organism evidence="2 3">
    <name type="scientific">Kitasatospora phosalacinea</name>
    <dbReference type="NCBI Taxonomy" id="2065"/>
    <lineage>
        <taxon>Bacteria</taxon>
        <taxon>Bacillati</taxon>
        <taxon>Actinomycetota</taxon>
        <taxon>Actinomycetes</taxon>
        <taxon>Kitasatosporales</taxon>
        <taxon>Streptomycetaceae</taxon>
        <taxon>Kitasatospora</taxon>
    </lineage>
</organism>
<evidence type="ECO:0000313" key="3">
    <source>
        <dbReference type="Proteomes" id="UP001165041"/>
    </source>
</evidence>
<proteinExistence type="predicted"/>